<dbReference type="InterPro" id="IPR011944">
    <property type="entry name" value="Steroid_delta5-4_isomerase"/>
</dbReference>
<protein>
    <submittedName>
        <fullName evidence="2">SgcJ/EcaC family oxidoreductase</fullName>
    </submittedName>
</protein>
<evidence type="ECO:0000313" key="3">
    <source>
        <dbReference type="Proteomes" id="UP001190466"/>
    </source>
</evidence>
<accession>A0ABN9P1L7</accession>
<dbReference type="NCBIfam" id="TIGR02246">
    <property type="entry name" value="SgcJ/EcaC family oxidoreductase"/>
    <property type="match status" value="1"/>
</dbReference>
<dbReference type="EMBL" id="OY726395">
    <property type="protein sequence ID" value="CAJ1585030.1"/>
    <property type="molecule type" value="Genomic_DNA"/>
</dbReference>
<dbReference type="InterPro" id="IPR027843">
    <property type="entry name" value="DUF4440"/>
</dbReference>
<dbReference type="SUPFAM" id="SSF54427">
    <property type="entry name" value="NTF2-like"/>
    <property type="match status" value="1"/>
</dbReference>
<name>A0ABN9P1L7_9MYCO</name>
<reference evidence="2 3" key="1">
    <citation type="submission" date="2023-08" db="EMBL/GenBank/DDBJ databases">
        <authorList>
            <person name="Folkvardsen B D."/>
            <person name="Norman A."/>
        </authorList>
    </citation>
    <scope>NUCLEOTIDE SEQUENCE [LARGE SCALE GENOMIC DNA]</scope>
    <source>
        <strain evidence="2 3">Mu0050</strain>
    </source>
</reference>
<dbReference type="Pfam" id="PF14534">
    <property type="entry name" value="DUF4440"/>
    <property type="match status" value="1"/>
</dbReference>
<dbReference type="Gene3D" id="3.10.450.50">
    <property type="match status" value="1"/>
</dbReference>
<sequence length="132" mass="15226">MNTTDEQHIRDLIAATTELWIAHDMPGWGRHFTEDADFVSHAGQWWTSRHDNVEGHLDIPDSVVPQKRNYVQRVESIAEVAAGVALVHTRWDWPDHRSPGSEAQDRAGIISYVVVRRDDRWRIRAAHNTRIS</sequence>
<dbReference type="Proteomes" id="UP001190466">
    <property type="component" value="Chromosome"/>
</dbReference>
<organism evidence="2 3">
    <name type="scientific">[Mycobacterium] wendilense</name>
    <dbReference type="NCBI Taxonomy" id="3064284"/>
    <lineage>
        <taxon>Bacteria</taxon>
        <taxon>Bacillati</taxon>
        <taxon>Actinomycetota</taxon>
        <taxon>Actinomycetes</taxon>
        <taxon>Mycobacteriales</taxon>
        <taxon>Mycobacteriaceae</taxon>
        <taxon>Mycolicibacter</taxon>
    </lineage>
</organism>
<keyword evidence="3" id="KW-1185">Reference proteome</keyword>
<dbReference type="RefSeq" id="WP_316510821.1">
    <property type="nucleotide sequence ID" value="NZ_OY726395.1"/>
</dbReference>
<feature type="domain" description="DUF4440" evidence="1">
    <location>
        <begin position="9"/>
        <end position="123"/>
    </location>
</feature>
<evidence type="ECO:0000313" key="2">
    <source>
        <dbReference type="EMBL" id="CAJ1585030.1"/>
    </source>
</evidence>
<evidence type="ECO:0000259" key="1">
    <source>
        <dbReference type="Pfam" id="PF14534"/>
    </source>
</evidence>
<gene>
    <name evidence="2" type="ORF">MU0050_003497</name>
</gene>
<proteinExistence type="predicted"/>
<dbReference type="InterPro" id="IPR032710">
    <property type="entry name" value="NTF2-like_dom_sf"/>
</dbReference>